<comment type="similarity">
    <text evidence="1">Belongs to the sulfatase family.</text>
</comment>
<dbReference type="Gene3D" id="3.30.1120.10">
    <property type="match status" value="1"/>
</dbReference>
<dbReference type="InterPro" id="IPR017850">
    <property type="entry name" value="Alkaline_phosphatase_core_sf"/>
</dbReference>
<dbReference type="CDD" id="cd16025">
    <property type="entry name" value="PAS_like"/>
    <property type="match status" value="1"/>
</dbReference>
<dbReference type="Pfam" id="PF00884">
    <property type="entry name" value="Sulfatase"/>
    <property type="match status" value="1"/>
</dbReference>
<evidence type="ECO:0000259" key="3">
    <source>
        <dbReference type="Pfam" id="PF00884"/>
    </source>
</evidence>
<dbReference type="InterPro" id="IPR000917">
    <property type="entry name" value="Sulfatase_N"/>
</dbReference>
<gene>
    <name evidence="4" type="ORF">ICJ85_14260</name>
</gene>
<dbReference type="Gene3D" id="3.40.720.10">
    <property type="entry name" value="Alkaline Phosphatase, subunit A"/>
    <property type="match status" value="1"/>
</dbReference>
<evidence type="ECO:0000256" key="2">
    <source>
        <dbReference type="ARBA" id="ARBA00022801"/>
    </source>
</evidence>
<dbReference type="AlphaFoldDB" id="A0A8J6Q023"/>
<feature type="domain" description="Sulfatase N-terminal" evidence="3">
    <location>
        <begin position="62"/>
        <end position="451"/>
    </location>
</feature>
<reference evidence="4 5" key="1">
    <citation type="journal article" date="2018" name="J. Microbiol.">
        <title>Aestuariibaculum marinum sp. nov., a marine bacterium isolated from seawater in South Korea.</title>
        <authorList>
            <person name="Choi J."/>
            <person name="Lee D."/>
            <person name="Jang J.H."/>
            <person name="Cha S."/>
            <person name="Seo T."/>
        </authorList>
    </citation>
    <scope>NUCLEOTIDE SEQUENCE [LARGE SCALE GENOMIC DNA]</scope>
    <source>
        <strain evidence="4 5">IP7</strain>
    </source>
</reference>
<dbReference type="GO" id="GO:0004065">
    <property type="term" value="F:arylsulfatase activity"/>
    <property type="evidence" value="ECO:0007669"/>
    <property type="project" value="TreeGrafter"/>
</dbReference>
<dbReference type="PANTHER" id="PTHR42693:SF53">
    <property type="entry name" value="ENDO-4-O-SULFATASE"/>
    <property type="match status" value="1"/>
</dbReference>
<dbReference type="FunFam" id="3.40.720.10:FF:000047">
    <property type="entry name" value="Arylsulfatase"/>
    <property type="match status" value="1"/>
</dbReference>
<name>A0A8J6Q023_9FLAO</name>
<dbReference type="InterPro" id="IPR050738">
    <property type="entry name" value="Sulfatase"/>
</dbReference>
<protein>
    <submittedName>
        <fullName evidence="4">Arylsulfatase</fullName>
    </submittedName>
</protein>
<accession>A0A8J6Q023</accession>
<dbReference type="RefSeq" id="WP_188224473.1">
    <property type="nucleotide sequence ID" value="NZ_JACVXD010000011.1"/>
</dbReference>
<evidence type="ECO:0000313" key="4">
    <source>
        <dbReference type="EMBL" id="MBD0825181.1"/>
    </source>
</evidence>
<dbReference type="SUPFAM" id="SSF53649">
    <property type="entry name" value="Alkaline phosphatase-like"/>
    <property type="match status" value="1"/>
</dbReference>
<comment type="caution">
    <text evidence="4">The sequence shown here is derived from an EMBL/GenBank/DDBJ whole genome shotgun (WGS) entry which is preliminary data.</text>
</comment>
<sequence length="575" mass="66244">MKKISRFYTRKQNKIILIVILFLISLVTLFSNENCNVSFTAVNDLDDQAAKLDHPNNKIKRPNIVLIMSDDMGYSDIGAFGGEIDTPALDELALNGVRFTQFYNTARCCPTRASLMTGLYPHQTGIGHMTNPPENKTDHDVGLPGYRGFLNRSNITLAELLKSAGYTTLMTGKWHLGMSQKNQWPLQRGFDRFYGILAGASNFFKPKYPRHISLNNEEIEIQDDEFYTTDAFTDYAKKFIGETTSKEKDKPFFLYLAYTAPHWPLQAPKAEIDKYRNRYHQGWTQLRDERYQRMIDLGLIEDEWELSQDDAIDWDGLSEKKQEEMALRRAIYAAQIDKMDQNIGELVSYLKDIGEFDNTIILFLNDNGACAEGGMLGGGPAENLESKEGYFLTYGQAWANSSNTPFRKYKHWLHEGGISTPLIVHWPEGIKSKQRGKIINHYGFLPDIMATFVELANAKYPKTYQGNNIHSIVGKSLMPLIEGKNKPIHTEPIFWEHEGNKAVRLGNYKLVMDWGAKQQKEWELYDMQQDRSETNNIADQYPEKVKELSGLWERWAEVNYVESWDVILKKMREKR</sequence>
<dbReference type="PANTHER" id="PTHR42693">
    <property type="entry name" value="ARYLSULFATASE FAMILY MEMBER"/>
    <property type="match status" value="1"/>
</dbReference>
<organism evidence="4 5">
    <name type="scientific">Aestuariibaculum marinum</name>
    <dbReference type="NCBI Taxonomy" id="2683592"/>
    <lineage>
        <taxon>Bacteria</taxon>
        <taxon>Pseudomonadati</taxon>
        <taxon>Bacteroidota</taxon>
        <taxon>Flavobacteriia</taxon>
        <taxon>Flavobacteriales</taxon>
        <taxon>Flavobacteriaceae</taxon>
    </lineage>
</organism>
<dbReference type="EMBL" id="JACVXD010000011">
    <property type="protein sequence ID" value="MBD0825181.1"/>
    <property type="molecule type" value="Genomic_DNA"/>
</dbReference>
<keyword evidence="2" id="KW-0378">Hydrolase</keyword>
<evidence type="ECO:0000256" key="1">
    <source>
        <dbReference type="ARBA" id="ARBA00008779"/>
    </source>
</evidence>
<evidence type="ECO:0000313" key="5">
    <source>
        <dbReference type="Proteomes" id="UP000621516"/>
    </source>
</evidence>
<proteinExistence type="inferred from homology"/>
<dbReference type="Proteomes" id="UP000621516">
    <property type="component" value="Unassembled WGS sequence"/>
</dbReference>
<keyword evidence="5" id="KW-1185">Reference proteome</keyword>